<dbReference type="Gene3D" id="1.10.580.10">
    <property type="entry name" value="Citrate Synthase, domain 1"/>
    <property type="match status" value="1"/>
</dbReference>
<evidence type="ECO:0000256" key="2">
    <source>
        <dbReference type="ARBA" id="ARBA00022679"/>
    </source>
</evidence>
<dbReference type="NCBIfam" id="NF004869">
    <property type="entry name" value="PRK06224.1-6"/>
    <property type="match status" value="1"/>
</dbReference>
<sequence>MAIGRETIENLLKLGNPKWKTSITSVEPNKLKTRGYPQEDLIGNISFPEMVYLLIKGELPPKSESKMFEAVLTSFCDHSVTPPSTQAARIIASTGSPMHACVSGGLLAFGKHHAGAIENAMKTLQEGVKRSHGDIEATAREMVDEFLESGDKIPGFGHRYHNEDPRARKLIELAKEYGCSGIHTELALTIQSILLEEKGIRMNIDGANAGILSDMGFDWTIGTGIFMIGRLPALVAHIYEEQTREAPFRKLFDTEEIYYDGIDERRIIKEDEK</sequence>
<dbReference type="Gene3D" id="1.10.230.10">
    <property type="entry name" value="Cytochrome P450-Terp, domain 2"/>
    <property type="match status" value="1"/>
</dbReference>
<dbReference type="OrthoDB" id="21302at2157"/>
<dbReference type="RefSeq" id="WP_069583868.1">
    <property type="nucleotide sequence ID" value="NZ_LMVM01000037.1"/>
</dbReference>
<proteinExistence type="inferred from homology"/>
<gene>
    <name evidence="3" type="ORF">ASJ80_01435</name>
</gene>
<dbReference type="InterPro" id="IPR002020">
    <property type="entry name" value="Citrate_synthase"/>
</dbReference>
<dbReference type="InterPro" id="IPR016142">
    <property type="entry name" value="Citrate_synth-like_lrg_a-sub"/>
</dbReference>
<dbReference type="AlphaFoldDB" id="A0A2A2H2X8"/>
<reference evidence="3 4" key="1">
    <citation type="journal article" date="2017" name="BMC Genomics">
        <title>Genomic analysis of methanogenic archaea reveals a shift towards energy conservation.</title>
        <authorList>
            <person name="Gilmore S.P."/>
            <person name="Henske J.K."/>
            <person name="Sexton J.A."/>
            <person name="Solomon K.V."/>
            <person name="Seppala S."/>
            <person name="Yoo J.I."/>
            <person name="Huyett L.M."/>
            <person name="Pressman A."/>
            <person name="Cogan J.Z."/>
            <person name="Kivenson V."/>
            <person name="Peng X."/>
            <person name="Tan Y."/>
            <person name="Valentine D.L."/>
            <person name="O'Malley M.A."/>
        </authorList>
    </citation>
    <scope>NUCLEOTIDE SEQUENCE [LARGE SCALE GENOMIC DNA]</scope>
    <source>
        <strain evidence="3 4">M.o.H.</strain>
    </source>
</reference>
<keyword evidence="4" id="KW-1185">Reference proteome</keyword>
<dbReference type="GO" id="GO:0005975">
    <property type="term" value="P:carbohydrate metabolic process"/>
    <property type="evidence" value="ECO:0007669"/>
    <property type="project" value="TreeGrafter"/>
</dbReference>
<protein>
    <submittedName>
        <fullName evidence="3">Citrate synthase</fullName>
    </submittedName>
</protein>
<dbReference type="GO" id="GO:0006099">
    <property type="term" value="P:tricarboxylic acid cycle"/>
    <property type="evidence" value="ECO:0007669"/>
    <property type="project" value="TreeGrafter"/>
</dbReference>
<dbReference type="PANTHER" id="PTHR11739">
    <property type="entry name" value="CITRATE SYNTHASE"/>
    <property type="match status" value="1"/>
</dbReference>
<dbReference type="Pfam" id="PF00285">
    <property type="entry name" value="Citrate_synt"/>
    <property type="match status" value="1"/>
</dbReference>
<dbReference type="Proteomes" id="UP000217784">
    <property type="component" value="Unassembled WGS sequence"/>
</dbReference>
<comment type="caution">
    <text evidence="3">The sequence shown here is derived from an EMBL/GenBank/DDBJ whole genome shotgun (WGS) entry which is preliminary data.</text>
</comment>
<organism evidence="3 4">
    <name type="scientific">Methanobacterium bryantii</name>
    <dbReference type="NCBI Taxonomy" id="2161"/>
    <lineage>
        <taxon>Archaea</taxon>
        <taxon>Methanobacteriati</taxon>
        <taxon>Methanobacteriota</taxon>
        <taxon>Methanomada group</taxon>
        <taxon>Methanobacteria</taxon>
        <taxon>Methanobacteriales</taxon>
        <taxon>Methanobacteriaceae</taxon>
        <taxon>Methanobacterium</taxon>
    </lineage>
</organism>
<keyword evidence="2" id="KW-0808">Transferase</keyword>
<evidence type="ECO:0000256" key="1">
    <source>
        <dbReference type="ARBA" id="ARBA00010566"/>
    </source>
</evidence>
<name>A0A2A2H2X8_METBR</name>
<dbReference type="SUPFAM" id="SSF48256">
    <property type="entry name" value="Citrate synthase"/>
    <property type="match status" value="1"/>
</dbReference>
<dbReference type="InterPro" id="IPR016143">
    <property type="entry name" value="Citrate_synth-like_sm_a-sub"/>
</dbReference>
<evidence type="ECO:0000313" key="4">
    <source>
        <dbReference type="Proteomes" id="UP000217784"/>
    </source>
</evidence>
<evidence type="ECO:0000313" key="3">
    <source>
        <dbReference type="EMBL" id="PAV03660.1"/>
    </source>
</evidence>
<dbReference type="GO" id="GO:0005829">
    <property type="term" value="C:cytosol"/>
    <property type="evidence" value="ECO:0007669"/>
    <property type="project" value="TreeGrafter"/>
</dbReference>
<dbReference type="GO" id="GO:0046912">
    <property type="term" value="F:acyltransferase activity, acyl groups converted into alkyl on transfer"/>
    <property type="evidence" value="ECO:0007669"/>
    <property type="project" value="InterPro"/>
</dbReference>
<dbReference type="CDD" id="cd06100">
    <property type="entry name" value="CCL_ACL-C"/>
    <property type="match status" value="1"/>
</dbReference>
<dbReference type="NCBIfam" id="NF004866">
    <property type="entry name" value="PRK06224.1-3"/>
    <property type="match status" value="1"/>
</dbReference>
<accession>A0A2A2H2X8</accession>
<comment type="similarity">
    <text evidence="1">Belongs to the citrate synthase family.</text>
</comment>
<dbReference type="EMBL" id="LMVM01000037">
    <property type="protein sequence ID" value="PAV03660.1"/>
    <property type="molecule type" value="Genomic_DNA"/>
</dbReference>
<dbReference type="PANTHER" id="PTHR11739:SF4">
    <property type="entry name" value="CITRATE SYNTHASE, PEROXISOMAL"/>
    <property type="match status" value="1"/>
</dbReference>
<dbReference type="InterPro" id="IPR036969">
    <property type="entry name" value="Citrate_synthase_sf"/>
</dbReference>